<evidence type="ECO:0000313" key="12">
    <source>
        <dbReference type="Proteomes" id="UP000075902"/>
    </source>
</evidence>
<dbReference type="VEuPathDB" id="VectorBase:AMEC021169"/>
<evidence type="ECO:0000256" key="6">
    <source>
        <dbReference type="ARBA" id="ARBA00023242"/>
    </source>
</evidence>
<dbReference type="Pfam" id="PF00505">
    <property type="entry name" value="HMG_box"/>
    <property type="match status" value="1"/>
</dbReference>
<dbReference type="GO" id="GO:0003677">
    <property type="term" value="F:DNA binding"/>
    <property type="evidence" value="ECO:0007669"/>
    <property type="project" value="UniProtKB-UniRule"/>
</dbReference>
<keyword evidence="12" id="KW-1185">Reference proteome</keyword>
<feature type="region of interest" description="Disordered" evidence="9">
    <location>
        <begin position="203"/>
        <end position="229"/>
    </location>
</feature>
<proteinExistence type="inferred from homology"/>
<dbReference type="GO" id="GO:0005634">
    <property type="term" value="C:nucleus"/>
    <property type="evidence" value="ECO:0007669"/>
    <property type="project" value="UniProtKB-SubCell"/>
</dbReference>
<dbReference type="PANTHER" id="PTHR46318">
    <property type="entry name" value="UPSTREAM BINDING TRANSCRIPTION FACTOR"/>
    <property type="match status" value="1"/>
</dbReference>
<evidence type="ECO:0000256" key="3">
    <source>
        <dbReference type="ARBA" id="ARBA00010901"/>
    </source>
</evidence>
<evidence type="ECO:0000256" key="5">
    <source>
        <dbReference type="ARBA" id="ARBA00023128"/>
    </source>
</evidence>
<dbReference type="EnsemblMetazoa" id="AMEC021169-RA">
    <property type="protein sequence ID" value="AMEC021169-PA"/>
    <property type="gene ID" value="AMEC021169"/>
</dbReference>
<protein>
    <recommendedName>
        <fullName evidence="7">ATP synthase F1 subunit epsilon</fullName>
    </recommendedName>
</protein>
<accession>A0A182UIT1</accession>
<evidence type="ECO:0000256" key="8">
    <source>
        <dbReference type="PROSITE-ProRule" id="PRU00267"/>
    </source>
</evidence>
<dbReference type="InterPro" id="IPR009071">
    <property type="entry name" value="HMG_box_dom"/>
</dbReference>
<dbReference type="SUPFAM" id="SSF64602">
    <property type="entry name" value="F1 ATPase inhibitor, IF1, C-terminal domain"/>
    <property type="match status" value="1"/>
</dbReference>
<dbReference type="GO" id="GO:0005739">
    <property type="term" value="C:mitochondrion"/>
    <property type="evidence" value="ECO:0007669"/>
    <property type="project" value="UniProtKB-SubCell"/>
</dbReference>
<dbReference type="Gene3D" id="1.10.30.10">
    <property type="entry name" value="High mobility group box domain"/>
    <property type="match status" value="1"/>
</dbReference>
<feature type="compositionally biased region" description="Acidic residues" evidence="9">
    <location>
        <begin position="29"/>
        <end position="44"/>
    </location>
</feature>
<feature type="region of interest" description="Disordered" evidence="9">
    <location>
        <begin position="478"/>
        <end position="514"/>
    </location>
</feature>
<evidence type="ECO:0000313" key="11">
    <source>
        <dbReference type="EnsemblMetazoa" id="AMEC021169-PA"/>
    </source>
</evidence>
<keyword evidence="5" id="KW-0496">Mitochondrion</keyword>
<name>A0A182UIT1_9DIPT</name>
<dbReference type="InterPro" id="IPR007648">
    <property type="entry name" value="ATPase_inhibitor_mt"/>
</dbReference>
<comment type="similarity">
    <text evidence="3">Belongs to the ATPase inhibitor family.</text>
</comment>
<feature type="region of interest" description="Disordered" evidence="9">
    <location>
        <begin position="23"/>
        <end position="44"/>
    </location>
</feature>
<dbReference type="Proteomes" id="UP000075902">
    <property type="component" value="Unassembled WGS sequence"/>
</dbReference>
<evidence type="ECO:0000256" key="4">
    <source>
        <dbReference type="ARBA" id="ARBA00023125"/>
    </source>
</evidence>
<dbReference type="InterPro" id="IPR036910">
    <property type="entry name" value="HMG_box_dom_sf"/>
</dbReference>
<evidence type="ECO:0000259" key="10">
    <source>
        <dbReference type="PROSITE" id="PS50118"/>
    </source>
</evidence>
<dbReference type="AlphaFoldDB" id="A0A182UIT1"/>
<evidence type="ECO:0000256" key="9">
    <source>
        <dbReference type="SAM" id="MobiDB-lite"/>
    </source>
</evidence>
<feature type="DNA-binding region" description="HMG box" evidence="8">
    <location>
        <begin position="134"/>
        <end position="202"/>
    </location>
</feature>
<organism evidence="11 12">
    <name type="scientific">Anopheles melas</name>
    <dbReference type="NCBI Taxonomy" id="34690"/>
    <lineage>
        <taxon>Eukaryota</taxon>
        <taxon>Metazoa</taxon>
        <taxon>Ecdysozoa</taxon>
        <taxon>Arthropoda</taxon>
        <taxon>Hexapoda</taxon>
        <taxon>Insecta</taxon>
        <taxon>Pterygota</taxon>
        <taxon>Neoptera</taxon>
        <taxon>Endopterygota</taxon>
        <taxon>Diptera</taxon>
        <taxon>Nematocera</taxon>
        <taxon>Culicoidea</taxon>
        <taxon>Culicidae</taxon>
        <taxon>Anophelinae</taxon>
        <taxon>Anopheles</taxon>
    </lineage>
</organism>
<feature type="domain" description="HMG box" evidence="10">
    <location>
        <begin position="134"/>
        <end position="202"/>
    </location>
</feature>
<dbReference type="GO" id="GO:0042030">
    <property type="term" value="F:ATPase inhibitor activity"/>
    <property type="evidence" value="ECO:0007669"/>
    <property type="project" value="InterPro"/>
</dbReference>
<feature type="compositionally biased region" description="Basic residues" evidence="9">
    <location>
        <begin position="212"/>
        <end position="229"/>
    </location>
</feature>
<evidence type="ECO:0000256" key="1">
    <source>
        <dbReference type="ARBA" id="ARBA00004123"/>
    </source>
</evidence>
<dbReference type="PANTHER" id="PTHR46318:SF3">
    <property type="entry name" value="UPSTREAM BINDING TRANSCRIPTION FACTOR"/>
    <property type="match status" value="1"/>
</dbReference>
<evidence type="ECO:0000256" key="7">
    <source>
        <dbReference type="ARBA" id="ARBA00030036"/>
    </source>
</evidence>
<keyword evidence="4 8" id="KW-0238">DNA-binding</keyword>
<dbReference type="InterPro" id="IPR051762">
    <property type="entry name" value="UBF1"/>
</dbReference>
<dbReference type="Pfam" id="PF04568">
    <property type="entry name" value="IATP"/>
    <property type="match status" value="1"/>
</dbReference>
<dbReference type="Gene3D" id="1.20.5.500">
    <property type="entry name" value="Single helix bin"/>
    <property type="match status" value="1"/>
</dbReference>
<keyword evidence="6 8" id="KW-0539">Nucleus</keyword>
<dbReference type="SUPFAM" id="SSF47095">
    <property type="entry name" value="HMG-box"/>
    <property type="match status" value="1"/>
</dbReference>
<dbReference type="SMART" id="SM00398">
    <property type="entry name" value="HMG"/>
    <property type="match status" value="1"/>
</dbReference>
<reference evidence="12" key="1">
    <citation type="submission" date="2014-01" db="EMBL/GenBank/DDBJ databases">
        <title>The Genome Sequence of Anopheles melas CM1001059_A (V2).</title>
        <authorList>
            <consortium name="The Broad Institute Genomics Platform"/>
            <person name="Neafsey D.E."/>
            <person name="Besansky N."/>
            <person name="Howell P."/>
            <person name="Walton C."/>
            <person name="Young S.K."/>
            <person name="Zeng Q."/>
            <person name="Gargeya S."/>
            <person name="Fitzgerald M."/>
            <person name="Haas B."/>
            <person name="Abouelleil A."/>
            <person name="Allen A.W."/>
            <person name="Alvarado L."/>
            <person name="Arachchi H.M."/>
            <person name="Berlin A.M."/>
            <person name="Chapman S.B."/>
            <person name="Gainer-Dewar J."/>
            <person name="Goldberg J."/>
            <person name="Griggs A."/>
            <person name="Gujja S."/>
            <person name="Hansen M."/>
            <person name="Howarth C."/>
            <person name="Imamovic A."/>
            <person name="Ireland A."/>
            <person name="Larimer J."/>
            <person name="McCowan C."/>
            <person name="Murphy C."/>
            <person name="Pearson M."/>
            <person name="Poon T.W."/>
            <person name="Priest M."/>
            <person name="Roberts A."/>
            <person name="Saif S."/>
            <person name="Shea T."/>
            <person name="Sisk P."/>
            <person name="Sykes S."/>
            <person name="Wortman J."/>
            <person name="Nusbaum C."/>
            <person name="Birren B."/>
        </authorList>
    </citation>
    <scope>NUCLEOTIDE SEQUENCE [LARGE SCALE GENOMIC DNA]</scope>
    <source>
        <strain evidence="12">CM1001059</strain>
    </source>
</reference>
<comment type="subcellular location">
    <subcellularLocation>
        <location evidence="2">Mitochondrion</location>
    </subcellularLocation>
    <subcellularLocation>
        <location evidence="1">Nucleus</location>
    </subcellularLocation>
</comment>
<dbReference type="STRING" id="34690.A0A182UIT1"/>
<dbReference type="PROSITE" id="PS50118">
    <property type="entry name" value="HMG_BOX_2"/>
    <property type="match status" value="1"/>
</dbReference>
<dbReference type="FunFam" id="1.20.5.500:FF:000007">
    <property type="entry name" value="ATPase inhibitor, putative"/>
    <property type="match status" value="1"/>
</dbReference>
<evidence type="ECO:0000256" key="2">
    <source>
        <dbReference type="ARBA" id="ARBA00004173"/>
    </source>
</evidence>
<reference evidence="11" key="2">
    <citation type="submission" date="2020-05" db="UniProtKB">
        <authorList>
            <consortium name="EnsemblMetazoa"/>
        </authorList>
    </citation>
    <scope>IDENTIFICATION</scope>
    <source>
        <strain evidence="11">CM1001059</strain>
    </source>
</reference>
<sequence>MRKRSLSVAFARAPSVEEMTKKFEGVSSEVDESDSEEEIEEIADDAPNADWGVADYRKLFEQLRTVLPRKDTKKYQSTLKKIPWEKVVVEGHSEEDIKQTTTQLAEKARKFRTLTEIMGDMEKLSLELNSVGKPKHPLSAYNLFVKEKFTALKSKHPNASAPEMLKILSQEFAILSEKKKKKYEAVAATAKEQYKQELEQFYRDNPNAAPVQKKKAKKESTPRKARKARKPTAITPFGLFRDEKQGEMDEITGLALRKLWDELDVQQKVKYIQQAFQSQSDQTGTVKLKLTKEEQSMLQVAAGKPEPIPRSVSDYYLKRYTEHDPSTSLAAWRKDKLAEYRALPKVRKLQLEIEYRHAKREYVTKYQEYITNLEDETARQAEIEQLRTFIKSKLDKEEKQQLDNPSLQSMVDSSEVYDVTQPIAESTIISVSKEIKKEKKNKSSKKNGGDGAALAAASPAPAATAAAADLGSPIPKPIKSILKSPAPKRAHQEVVSDEAAVPSPKKKKKVSVAGSESDRNLLEYYRQFHYLGKDEKCEESFRNLSTHRKETMKAEMRAAKQKYFKDLQKYLKTVPKEGLTKIARMSAGEMGSGAGKGGGGGGSIREAGGSFGKMEVAHEEEYFYKQRQEQLAKLKQKAINQEDFHSESIKHHEEAIARHKKAIEQLKK</sequence>